<dbReference type="EMBL" id="RJJG01000008">
    <property type="protein sequence ID" value="RNI07477.1"/>
    <property type="molecule type" value="Genomic_DNA"/>
</dbReference>
<keyword evidence="2" id="KW-0174">Coenzyme M biosynthesis</keyword>
<dbReference type="GO" id="GO:0030170">
    <property type="term" value="F:pyridoxal phosphate binding"/>
    <property type="evidence" value="ECO:0007669"/>
    <property type="project" value="UniProtKB-UniRule"/>
</dbReference>
<dbReference type="SUPFAM" id="SSF53686">
    <property type="entry name" value="Tryptophan synthase beta subunit-like PLP-dependent enzymes"/>
    <property type="match status" value="1"/>
</dbReference>
<dbReference type="PANTHER" id="PTHR43050:SF1">
    <property type="entry name" value="SERINE RACEMASE"/>
    <property type="match status" value="1"/>
</dbReference>
<dbReference type="NCBIfam" id="TIGR03844">
    <property type="entry name" value="cysteate_syn"/>
    <property type="match status" value="1"/>
</dbReference>
<protein>
    <recommendedName>
        <fullName evidence="5">Cysteate synthase</fullName>
        <ecNumber evidence="5">2.5.1.76</ecNumber>
    </recommendedName>
</protein>
<evidence type="ECO:0000259" key="6">
    <source>
        <dbReference type="Pfam" id="PF00291"/>
    </source>
</evidence>
<evidence type="ECO:0000256" key="4">
    <source>
        <dbReference type="ARBA" id="ARBA00022898"/>
    </source>
</evidence>
<evidence type="ECO:0000256" key="1">
    <source>
        <dbReference type="ARBA" id="ARBA00001933"/>
    </source>
</evidence>
<dbReference type="PANTHER" id="PTHR43050">
    <property type="entry name" value="SERINE / THREONINE RACEMASE FAMILY MEMBER"/>
    <property type="match status" value="1"/>
</dbReference>
<dbReference type="KEGG" id="mhaz:BHR79_04915"/>
<dbReference type="EMBL" id="CP017921">
    <property type="protein sequence ID" value="APH38897.1"/>
    <property type="molecule type" value="Genomic_DNA"/>
</dbReference>
<dbReference type="AlphaFoldDB" id="A0A1L3Q206"/>
<dbReference type="GO" id="GO:0005524">
    <property type="term" value="F:ATP binding"/>
    <property type="evidence" value="ECO:0007669"/>
    <property type="project" value="TreeGrafter"/>
</dbReference>
<reference evidence="8 12" key="3">
    <citation type="submission" date="2018-10" db="EMBL/GenBank/DDBJ databases">
        <title>Cultivation of a novel Methanohalophilus strain from Kebrit Deep of the Red Sea and a genomic comparison of members of the genus Methanohalophilus.</title>
        <authorList>
            <person name="Guan Y."/>
            <person name="Ngugi D.K."/>
            <person name="Stingl U."/>
        </authorList>
    </citation>
    <scope>NUCLEOTIDE SEQUENCE [LARGE SCALE GENOMIC DNA]</scope>
    <source>
        <strain evidence="8 12">DSM 3094</strain>
    </source>
</reference>
<reference evidence="9 11" key="2">
    <citation type="submission" date="2016-10" db="EMBL/GenBank/DDBJ databases">
        <authorList>
            <person name="de Groot N.N."/>
        </authorList>
    </citation>
    <scope>NUCLEOTIDE SEQUENCE [LARGE SCALE GENOMIC DNA]</scope>
    <source>
        <strain evidence="9 11">Z-7982</strain>
    </source>
</reference>
<dbReference type="GO" id="GO:0070179">
    <property type="term" value="P:D-serine biosynthetic process"/>
    <property type="evidence" value="ECO:0007669"/>
    <property type="project" value="TreeGrafter"/>
</dbReference>
<name>A0A1L3Q206_9EURY</name>
<evidence type="ECO:0000313" key="7">
    <source>
        <dbReference type="EMBL" id="APH38897.1"/>
    </source>
</evidence>
<evidence type="ECO:0000256" key="5">
    <source>
        <dbReference type="NCBIfam" id="TIGR03844"/>
    </source>
</evidence>
<comment type="cofactor">
    <cofactor evidence="1">
        <name>pyridoxal 5'-phosphate</name>
        <dbReference type="ChEBI" id="CHEBI:597326"/>
    </cofactor>
</comment>
<dbReference type="InterPro" id="IPR022401">
    <property type="entry name" value="Cysteate_synthase"/>
</dbReference>
<dbReference type="GeneID" id="30583081"/>
<dbReference type="EC" id="2.5.1.76" evidence="5"/>
<evidence type="ECO:0000313" key="10">
    <source>
        <dbReference type="Proteomes" id="UP000186879"/>
    </source>
</evidence>
<dbReference type="GO" id="GO:0044686">
    <property type="term" value="F:cysteate synthase activity"/>
    <property type="evidence" value="ECO:0007669"/>
    <property type="project" value="UniProtKB-EC"/>
</dbReference>
<reference evidence="7 10" key="1">
    <citation type="submission" date="2016-10" db="EMBL/GenBank/DDBJ databases">
        <title>Methanohalophilus halophilus.</title>
        <authorList>
            <person name="L'haridon S."/>
        </authorList>
    </citation>
    <scope>NUCLEOTIDE SEQUENCE [LARGE SCALE GENOMIC DNA]</scope>
    <source>
        <strain evidence="7 10">Z-7982</strain>
    </source>
</reference>
<evidence type="ECO:0000313" key="11">
    <source>
        <dbReference type="Proteomes" id="UP000198669"/>
    </source>
</evidence>
<dbReference type="Pfam" id="PF00291">
    <property type="entry name" value="PALP"/>
    <property type="match status" value="1"/>
</dbReference>
<sequence length="413" mass="45323">MDKYRLICPKCGKTYGKYDMVCPTDGTLLRTEYSKTRFKPCDLPGIWKFYNWLPVEGIIKKGSGKTLTYKSENLADKLGLEKLYISFNGYWPEKGAFMRTCSFKDLESYPTMQRVIEQKEKNTMVVASAGNTARAFAHVSSITGLPLLLVVPANAIEKLWIPAGSASSICVAAVQGDYYDAISIASRITEREGFVPEGGAKNVARRDGMGTVMLDATLTMKHLPDHYFQAVGSGTGGIAAWEAAMRLKEDGRYGDKLPQLHLAQNLPCAPLIHLHEGVPVDPKCPERMYDTVLFNRKPPYAVGGGVRDTLEATKGDFYGITNEEAEEARLLFEELEGIDIMNSAAVATAALIKAVRNTKVSASELIMLNITGGGVKRALKELPTIRLEPDLLVSPDDSEAPAKIIQKTEGKFE</sequence>
<evidence type="ECO:0000313" key="12">
    <source>
        <dbReference type="Proteomes" id="UP000267921"/>
    </source>
</evidence>
<dbReference type="Proteomes" id="UP000267921">
    <property type="component" value="Unassembled WGS sequence"/>
</dbReference>
<dbReference type="GO" id="GO:0030378">
    <property type="term" value="F:serine racemase activity"/>
    <property type="evidence" value="ECO:0007669"/>
    <property type="project" value="TreeGrafter"/>
</dbReference>
<dbReference type="Proteomes" id="UP000198669">
    <property type="component" value="Unassembled WGS sequence"/>
</dbReference>
<dbReference type="GO" id="GO:0019295">
    <property type="term" value="P:coenzyme M biosynthetic process"/>
    <property type="evidence" value="ECO:0007669"/>
    <property type="project" value="UniProtKB-KW"/>
</dbReference>
<feature type="domain" description="Tryptophan synthase beta chain-like PALP" evidence="6">
    <location>
        <begin position="62"/>
        <end position="372"/>
    </location>
</feature>
<dbReference type="Proteomes" id="UP000186879">
    <property type="component" value="Chromosome"/>
</dbReference>
<dbReference type="GO" id="GO:0018114">
    <property type="term" value="F:threonine racemase activity"/>
    <property type="evidence" value="ECO:0007669"/>
    <property type="project" value="TreeGrafter"/>
</dbReference>
<evidence type="ECO:0000313" key="9">
    <source>
        <dbReference type="EMBL" id="SDW67745.1"/>
    </source>
</evidence>
<evidence type="ECO:0000313" key="8">
    <source>
        <dbReference type="EMBL" id="RNI07477.1"/>
    </source>
</evidence>
<dbReference type="STRING" id="2177.BHR79_04915"/>
<proteinExistence type="predicted"/>
<accession>A0A1L3Q206</accession>
<keyword evidence="4" id="KW-0663">Pyridoxal phosphate</keyword>
<dbReference type="EMBL" id="FNMU01000004">
    <property type="protein sequence ID" value="SDW67745.1"/>
    <property type="molecule type" value="Genomic_DNA"/>
</dbReference>
<dbReference type="InterPro" id="IPR036052">
    <property type="entry name" value="TrpB-like_PALP_sf"/>
</dbReference>
<dbReference type="OrthoDB" id="6371at2157"/>
<organism evidence="7 10">
    <name type="scientific">Methanohalophilus halophilus</name>
    <dbReference type="NCBI Taxonomy" id="2177"/>
    <lineage>
        <taxon>Archaea</taxon>
        <taxon>Methanobacteriati</taxon>
        <taxon>Methanobacteriota</taxon>
        <taxon>Stenosarchaea group</taxon>
        <taxon>Methanomicrobia</taxon>
        <taxon>Methanosarcinales</taxon>
        <taxon>Methanosarcinaceae</taxon>
        <taxon>Methanohalophilus</taxon>
    </lineage>
</organism>
<evidence type="ECO:0000256" key="2">
    <source>
        <dbReference type="ARBA" id="ARBA00022545"/>
    </source>
</evidence>
<dbReference type="GO" id="GO:0003941">
    <property type="term" value="F:L-serine ammonia-lyase activity"/>
    <property type="evidence" value="ECO:0007669"/>
    <property type="project" value="TreeGrafter"/>
</dbReference>
<evidence type="ECO:0000256" key="3">
    <source>
        <dbReference type="ARBA" id="ARBA00022679"/>
    </source>
</evidence>
<dbReference type="GO" id="GO:0000287">
    <property type="term" value="F:magnesium ion binding"/>
    <property type="evidence" value="ECO:0007669"/>
    <property type="project" value="TreeGrafter"/>
</dbReference>
<keyword evidence="3 8" id="KW-0808">Transferase</keyword>
<dbReference type="InterPro" id="IPR001926">
    <property type="entry name" value="TrpB-like_PALP"/>
</dbReference>
<gene>
    <name evidence="7" type="ORF">BHR79_04915</name>
    <name evidence="8" type="ORF">EFE40_09810</name>
    <name evidence="9" type="ORF">SAMN04515625_1389</name>
</gene>
<dbReference type="RefSeq" id="WP_072561338.1">
    <property type="nucleotide sequence ID" value="NZ_CP017921.1"/>
</dbReference>
<dbReference type="Gene3D" id="3.40.50.1100">
    <property type="match status" value="2"/>
</dbReference>
<keyword evidence="10" id="KW-1185">Reference proteome</keyword>